<evidence type="ECO:0000313" key="1">
    <source>
        <dbReference type="EMBL" id="SCO88412.1"/>
    </source>
</evidence>
<reference evidence="2" key="1">
    <citation type="submission" date="2016-09" db="EMBL/GenBank/DDBJ databases">
        <authorList>
            <person name="Guldener U."/>
        </authorList>
    </citation>
    <scope>NUCLEOTIDE SEQUENCE [LARGE SCALE GENOMIC DNA]</scope>
    <source>
        <strain evidence="2">V64-1</strain>
    </source>
</reference>
<accession>A0A2H3TIC4</accession>
<dbReference type="AlphaFoldDB" id="A0A2H3TIC4"/>
<proteinExistence type="predicted"/>
<name>A0A2H3TIC4_FUSOX</name>
<protein>
    <submittedName>
        <fullName evidence="1">Uncharacterized protein</fullName>
    </submittedName>
</protein>
<evidence type="ECO:0000313" key="2">
    <source>
        <dbReference type="Proteomes" id="UP000219369"/>
    </source>
</evidence>
<sequence length="21" mass="2284">MSNNSISLTWLISIPTGQGTY</sequence>
<dbReference type="EMBL" id="FMJY01000007">
    <property type="protein sequence ID" value="SCO88412.1"/>
    <property type="molecule type" value="Genomic_DNA"/>
</dbReference>
<organism evidence="1 2">
    <name type="scientific">Fusarium oxysporum</name>
    <name type="common">Fusarium vascular wilt</name>
    <dbReference type="NCBI Taxonomy" id="5507"/>
    <lineage>
        <taxon>Eukaryota</taxon>
        <taxon>Fungi</taxon>
        <taxon>Dikarya</taxon>
        <taxon>Ascomycota</taxon>
        <taxon>Pezizomycotina</taxon>
        <taxon>Sordariomycetes</taxon>
        <taxon>Hypocreomycetidae</taxon>
        <taxon>Hypocreales</taxon>
        <taxon>Nectriaceae</taxon>
        <taxon>Fusarium</taxon>
        <taxon>Fusarium oxysporum species complex</taxon>
    </lineage>
</organism>
<dbReference type="Proteomes" id="UP000219369">
    <property type="component" value="Unassembled WGS sequence"/>
</dbReference>
<gene>
    <name evidence="1" type="ORF">FRV6_12539</name>
</gene>